<evidence type="ECO:0000313" key="4">
    <source>
        <dbReference type="EMBL" id="RRG23777.1"/>
    </source>
</evidence>
<dbReference type="Pfam" id="PF00149">
    <property type="entry name" value="Metallophos"/>
    <property type="match status" value="1"/>
</dbReference>
<dbReference type="InterPro" id="IPR006311">
    <property type="entry name" value="TAT_signal"/>
</dbReference>
<comment type="caution">
    <text evidence="4">The sequence shown here is derived from an EMBL/GenBank/DDBJ whole genome shotgun (WGS) entry which is preliminary data.</text>
</comment>
<accession>A0A425Y5N0</accession>
<organism evidence="4 5">
    <name type="scientific">Ancylomarina euxinus</name>
    <dbReference type="NCBI Taxonomy" id="2283627"/>
    <lineage>
        <taxon>Bacteria</taxon>
        <taxon>Pseudomonadati</taxon>
        <taxon>Bacteroidota</taxon>
        <taxon>Bacteroidia</taxon>
        <taxon>Marinilabiliales</taxon>
        <taxon>Marinifilaceae</taxon>
        <taxon>Ancylomarina</taxon>
    </lineage>
</organism>
<dbReference type="PROSITE" id="PS00786">
    <property type="entry name" value="5_NUCLEOTIDASE_2"/>
    <property type="match status" value="1"/>
</dbReference>
<evidence type="ECO:0000256" key="1">
    <source>
        <dbReference type="ARBA" id="ARBA00006654"/>
    </source>
</evidence>
<dbReference type="InterPro" id="IPR019546">
    <property type="entry name" value="TAT_signal_bac_arc"/>
</dbReference>
<dbReference type="PRINTS" id="PR01607">
    <property type="entry name" value="APYRASEFAMLY"/>
</dbReference>
<dbReference type="GO" id="GO:0000166">
    <property type="term" value="F:nucleotide binding"/>
    <property type="evidence" value="ECO:0007669"/>
    <property type="project" value="UniProtKB-KW"/>
</dbReference>
<dbReference type="InterPro" id="IPR006146">
    <property type="entry name" value="5'-Nucleotdase_CS"/>
</dbReference>
<comment type="similarity">
    <text evidence="1 2">Belongs to the 5'-nucleotidase family.</text>
</comment>
<dbReference type="EMBL" id="QQWG01000003">
    <property type="protein sequence ID" value="RRG23777.1"/>
    <property type="molecule type" value="Genomic_DNA"/>
</dbReference>
<dbReference type="AlphaFoldDB" id="A0A425Y5N0"/>
<name>A0A425Y5N0_9BACT</name>
<dbReference type="GO" id="GO:0046872">
    <property type="term" value="F:metal ion binding"/>
    <property type="evidence" value="ECO:0007669"/>
    <property type="project" value="InterPro"/>
</dbReference>
<feature type="domain" description="Calcineurin-like phosphoesterase" evidence="3">
    <location>
        <begin position="43"/>
        <end position="259"/>
    </location>
</feature>
<dbReference type="OrthoDB" id="9775118at2"/>
<dbReference type="SUPFAM" id="SSF56300">
    <property type="entry name" value="Metallo-dependent phosphatases"/>
    <property type="match status" value="1"/>
</dbReference>
<dbReference type="GO" id="GO:0016788">
    <property type="term" value="F:hydrolase activity, acting on ester bonds"/>
    <property type="evidence" value="ECO:0007669"/>
    <property type="project" value="InterPro"/>
</dbReference>
<dbReference type="GO" id="GO:0009166">
    <property type="term" value="P:nucleotide catabolic process"/>
    <property type="evidence" value="ECO:0007669"/>
    <property type="project" value="InterPro"/>
</dbReference>
<keyword evidence="5" id="KW-1185">Reference proteome</keyword>
<sequence>MGGFTMNSRRDFFKKLGMGGLFLGLGAYTLPSQAAKNNLTKITLLHTNDMHSHIDPFPESDPKHPGLGGFARINALVKKIRAKEEHTLLLDCGDIYQGTPYFNFFKGEAELKLMSKIGYDAGTIGNHEFDNGLVGISSQMKHMNFPFINSNYDFTGTELEGKIKSYQIFNKGNIKIGIFGLGVELDGLVSSQNCEGVVYNDPISVAENMVKILKEEQNCDLVICLSHIGYSAAEGEVSDLYLAKNTSGIDVILGGHSHTLLETATRVSNLDGTEVVINQVGWAGIALGRIDFYIDKEEGVKLASSTLHSIDKRLEA</sequence>
<dbReference type="InterPro" id="IPR004843">
    <property type="entry name" value="Calcineurin-like_PHP"/>
</dbReference>
<gene>
    <name evidence="4" type="ORF">DWB61_05190</name>
</gene>
<dbReference type="InterPro" id="IPR006179">
    <property type="entry name" value="5_nucleotidase/apyrase"/>
</dbReference>
<reference evidence="4 5" key="1">
    <citation type="submission" date="2018-07" db="EMBL/GenBank/DDBJ databases">
        <title>Draft genome sequence of Ancylomarina sp. M1P.</title>
        <authorList>
            <person name="Yadav S."/>
            <person name="Villanueva L."/>
            <person name="Damste J.S.S."/>
        </authorList>
    </citation>
    <scope>NUCLEOTIDE SEQUENCE [LARGE SCALE GENOMIC DNA]</scope>
    <source>
        <strain evidence="4 5">M1P</strain>
    </source>
</reference>
<dbReference type="CDD" id="cd00845">
    <property type="entry name" value="MPP_UshA_N_like"/>
    <property type="match status" value="1"/>
</dbReference>
<keyword evidence="2" id="KW-0547">Nucleotide-binding</keyword>
<protein>
    <submittedName>
        <fullName evidence="4">Bifunctional metallophosphatase/5'-nucleotidase</fullName>
    </submittedName>
</protein>
<dbReference type="InterPro" id="IPR029052">
    <property type="entry name" value="Metallo-depent_PP-like"/>
</dbReference>
<evidence type="ECO:0000256" key="2">
    <source>
        <dbReference type="RuleBase" id="RU362119"/>
    </source>
</evidence>
<dbReference type="PROSITE" id="PS00785">
    <property type="entry name" value="5_NUCLEOTIDASE_1"/>
    <property type="match status" value="1"/>
</dbReference>
<evidence type="ECO:0000259" key="3">
    <source>
        <dbReference type="Pfam" id="PF00149"/>
    </source>
</evidence>
<dbReference type="Gene3D" id="3.60.21.10">
    <property type="match status" value="1"/>
</dbReference>
<dbReference type="PROSITE" id="PS51318">
    <property type="entry name" value="TAT"/>
    <property type="match status" value="1"/>
</dbReference>
<dbReference type="Proteomes" id="UP000285794">
    <property type="component" value="Unassembled WGS sequence"/>
</dbReference>
<evidence type="ECO:0000313" key="5">
    <source>
        <dbReference type="Proteomes" id="UP000285794"/>
    </source>
</evidence>
<keyword evidence="2" id="KW-0378">Hydrolase</keyword>
<dbReference type="NCBIfam" id="TIGR01409">
    <property type="entry name" value="TAT_signal_seq"/>
    <property type="match status" value="1"/>
</dbReference>
<dbReference type="PANTHER" id="PTHR11575">
    <property type="entry name" value="5'-NUCLEOTIDASE-RELATED"/>
    <property type="match status" value="1"/>
</dbReference>
<dbReference type="PANTHER" id="PTHR11575:SF24">
    <property type="entry name" value="5'-NUCLEOTIDASE"/>
    <property type="match status" value="1"/>
</dbReference>
<proteinExistence type="inferred from homology"/>